<keyword evidence="3" id="KW-1185">Reference proteome</keyword>
<evidence type="ECO:0000313" key="3">
    <source>
        <dbReference type="Proteomes" id="UP000798808"/>
    </source>
</evidence>
<keyword evidence="1" id="KW-0812">Transmembrane</keyword>
<reference evidence="2 3" key="1">
    <citation type="submission" date="2019-02" db="EMBL/GenBank/DDBJ databases">
        <authorList>
            <person name="Goldberg S.R."/>
            <person name="Haltli B.A."/>
            <person name="Correa H."/>
            <person name="Russell K.G."/>
        </authorList>
    </citation>
    <scope>NUCLEOTIDE SEQUENCE [LARGE SCALE GENOMIC DNA]</scope>
    <source>
        <strain evidence="2 3">JCM 16186</strain>
    </source>
</reference>
<dbReference type="RefSeq" id="WP_155168841.1">
    <property type="nucleotide sequence ID" value="NZ_BAAAFL010000051.1"/>
</dbReference>
<gene>
    <name evidence="2" type="ORF">E1163_01725</name>
</gene>
<name>A0ABW9RHY0_9BACT</name>
<keyword evidence="1" id="KW-1133">Transmembrane helix</keyword>
<evidence type="ECO:0000313" key="2">
    <source>
        <dbReference type="EMBL" id="MTI23663.1"/>
    </source>
</evidence>
<comment type="caution">
    <text evidence="2">The sequence shown here is derived from an EMBL/GenBank/DDBJ whole genome shotgun (WGS) entry which is preliminary data.</text>
</comment>
<dbReference type="EMBL" id="SMLW01000268">
    <property type="protein sequence ID" value="MTI23663.1"/>
    <property type="molecule type" value="Genomic_DNA"/>
</dbReference>
<dbReference type="Proteomes" id="UP000798808">
    <property type="component" value="Unassembled WGS sequence"/>
</dbReference>
<sequence>MNKYSDKYQHLSPVQKQFIDEKTVSTTMKIGKWLALLAKVAKFDQRNDSSIKKLMVAAIVSFVLAFFSIFTLAFLEENALYPIVTFAGAGILFLVWRSNKKSKDVNNYLRLFFLPVLGVLEAKCGSEAKLAANLDFRVPRTALTPEKSKVGVRNLKLYSPKYIIARVTMKDQAVLEFVVADDIKDFSWKKRSASGKTKFKSKTKYVHQCLIKITLPKSEYNYKGSTHPAVSVEDVNGHYQAKSKIKIKTVGQDKVLAVGAFFEAMQNIYALFDPVNPVAQTTQEKAENEERKDDRVGMVHDDPALDLATPYIWYGSAFNTYDYDSFDHTDAGENMMEDDTVTAFDS</sequence>
<protein>
    <submittedName>
        <fullName evidence="2">Uncharacterized protein</fullName>
    </submittedName>
</protein>
<accession>A0ABW9RHY0</accession>
<organism evidence="2 3">
    <name type="scientific">Fulvivirga kasyanovii</name>
    <dbReference type="NCBI Taxonomy" id="396812"/>
    <lineage>
        <taxon>Bacteria</taxon>
        <taxon>Pseudomonadati</taxon>
        <taxon>Bacteroidota</taxon>
        <taxon>Cytophagia</taxon>
        <taxon>Cytophagales</taxon>
        <taxon>Fulvivirgaceae</taxon>
        <taxon>Fulvivirga</taxon>
    </lineage>
</organism>
<keyword evidence="1" id="KW-0472">Membrane</keyword>
<feature type="transmembrane region" description="Helical" evidence="1">
    <location>
        <begin position="79"/>
        <end position="96"/>
    </location>
</feature>
<feature type="transmembrane region" description="Helical" evidence="1">
    <location>
        <begin position="54"/>
        <end position="73"/>
    </location>
</feature>
<evidence type="ECO:0000256" key="1">
    <source>
        <dbReference type="SAM" id="Phobius"/>
    </source>
</evidence>
<proteinExistence type="predicted"/>